<name>A0ABW9CDJ4_9BURK</name>
<dbReference type="RefSeq" id="WP_238294217.1">
    <property type="nucleotide sequence ID" value="NZ_JAQQDB010000001.1"/>
</dbReference>
<organism evidence="1 2">
    <name type="scientific">Caballeronia jiangsuensis</name>
    <dbReference type="NCBI Taxonomy" id="1458357"/>
    <lineage>
        <taxon>Bacteria</taxon>
        <taxon>Pseudomonadati</taxon>
        <taxon>Pseudomonadota</taxon>
        <taxon>Betaproteobacteria</taxon>
        <taxon>Burkholderiales</taxon>
        <taxon>Burkholderiaceae</taxon>
        <taxon>Caballeronia</taxon>
    </lineage>
</organism>
<sequence length="511" mass="57178">MPNVVEFIVPKAKKAALDFTLKPADFRAQFGPAAPPTLPLPSPSLSKPQLLADALDCGYGRNIPPMPSLSAAEQSALQKHLRTQLNLTLTLLKQSQPPLGDWVLRPFAPILEKTAKTTDSFALGMLYARVATRLWGQARGFGSIVEFWHYGVLASNAANFMSGVLWEEENPDFLVKFANGLWACVEAKGALSDKDNAVLKKGLSQACKLAAVKWQHGSAATPSIVYPAEHACSMTYFEPTSNALQVMFMDPPAEAVDAPPEEPKGPRLFKDGGDFLRWAQALEQFEDLASSSDAPVPVELQRLGAHRFDWASFPGEQDMWVGIPRNMRQHSEQLNSALVILEWLVPYLTRWRREPSVTVRGVNRRLLNMARYAASRANAPTPGWSDSEAYLWSRLALFLNGYREGNGEVFQWSDVLRDIWRCDLLPGLDADLDVPADKKGTFNRLWNVFDRTARRERRYWQGRSNLERRDAASAPFAQTSHGLLIVSRRWALVANESPPRGRNRSLNRLDE</sequence>
<gene>
    <name evidence="1" type="ORF">PQR08_00865</name>
</gene>
<dbReference type="EMBL" id="JAQQDB010000001">
    <property type="protein sequence ID" value="MFM0515952.1"/>
    <property type="molecule type" value="Genomic_DNA"/>
</dbReference>
<evidence type="ECO:0000313" key="1">
    <source>
        <dbReference type="EMBL" id="MFM0515952.1"/>
    </source>
</evidence>
<protein>
    <submittedName>
        <fullName evidence="1">Uncharacterized protein</fullName>
    </submittedName>
</protein>
<evidence type="ECO:0000313" key="2">
    <source>
        <dbReference type="Proteomes" id="UP001629462"/>
    </source>
</evidence>
<accession>A0ABW9CDJ4</accession>
<proteinExistence type="predicted"/>
<comment type="caution">
    <text evidence="1">The sequence shown here is derived from an EMBL/GenBank/DDBJ whole genome shotgun (WGS) entry which is preliminary data.</text>
</comment>
<dbReference type="Proteomes" id="UP001629462">
    <property type="component" value="Unassembled WGS sequence"/>
</dbReference>
<reference evidence="1 2" key="1">
    <citation type="journal article" date="2024" name="Chem. Sci.">
        <title>Discovery of megapolipeptins by genome mining of a Burkholderiales bacteria collection.</title>
        <authorList>
            <person name="Paulo B.S."/>
            <person name="Recchia M.J.J."/>
            <person name="Lee S."/>
            <person name="Fergusson C.H."/>
            <person name="Romanowski S.B."/>
            <person name="Hernandez A."/>
            <person name="Krull N."/>
            <person name="Liu D.Y."/>
            <person name="Cavanagh H."/>
            <person name="Bos A."/>
            <person name="Gray C.A."/>
            <person name="Murphy B.T."/>
            <person name="Linington R.G."/>
            <person name="Eustaquio A.S."/>
        </authorList>
    </citation>
    <scope>NUCLEOTIDE SEQUENCE [LARGE SCALE GENOMIC DNA]</scope>
    <source>
        <strain evidence="1 2">RL17-374-BIF-D</strain>
    </source>
</reference>
<keyword evidence="2" id="KW-1185">Reference proteome</keyword>